<dbReference type="InterPro" id="IPR013786">
    <property type="entry name" value="AcylCoA_DH/ox_N"/>
</dbReference>
<dbReference type="Pfam" id="PF02770">
    <property type="entry name" value="Acyl-CoA_dh_M"/>
    <property type="match status" value="1"/>
</dbReference>
<gene>
    <name evidence="9" type="ORF">NM125_04700</name>
</gene>
<keyword evidence="3 5" id="KW-0285">Flavoprotein</keyword>
<evidence type="ECO:0000259" key="6">
    <source>
        <dbReference type="Pfam" id="PF00441"/>
    </source>
</evidence>
<dbReference type="Proteomes" id="UP001139125">
    <property type="component" value="Unassembled WGS sequence"/>
</dbReference>
<dbReference type="Gene3D" id="2.40.110.10">
    <property type="entry name" value="Butyryl-CoA Dehydrogenase, subunit A, domain 2"/>
    <property type="match status" value="1"/>
</dbReference>
<dbReference type="SUPFAM" id="SSF47203">
    <property type="entry name" value="Acyl-CoA dehydrogenase C-terminal domain-like"/>
    <property type="match status" value="1"/>
</dbReference>
<proteinExistence type="inferred from homology"/>
<evidence type="ECO:0000313" key="9">
    <source>
        <dbReference type="EMBL" id="MCP9290880.1"/>
    </source>
</evidence>
<evidence type="ECO:0000259" key="7">
    <source>
        <dbReference type="Pfam" id="PF02770"/>
    </source>
</evidence>
<dbReference type="GO" id="GO:0050660">
    <property type="term" value="F:flavin adenine dinucleotide binding"/>
    <property type="evidence" value="ECO:0007669"/>
    <property type="project" value="InterPro"/>
</dbReference>
<dbReference type="Pfam" id="PF00441">
    <property type="entry name" value="Acyl-CoA_dh_1"/>
    <property type="match status" value="1"/>
</dbReference>
<dbReference type="Gene3D" id="1.10.540.10">
    <property type="entry name" value="Acyl-CoA dehydrogenase/oxidase, N-terminal domain"/>
    <property type="match status" value="1"/>
</dbReference>
<dbReference type="EMBL" id="JANDBC010000001">
    <property type="protein sequence ID" value="MCP9290880.1"/>
    <property type="molecule type" value="Genomic_DNA"/>
</dbReference>
<comment type="caution">
    <text evidence="9">The sequence shown here is derived from an EMBL/GenBank/DDBJ whole genome shotgun (WGS) entry which is preliminary data.</text>
</comment>
<dbReference type="InterPro" id="IPR006091">
    <property type="entry name" value="Acyl-CoA_Oxase/DH_mid-dom"/>
</dbReference>
<evidence type="ECO:0000256" key="5">
    <source>
        <dbReference type="RuleBase" id="RU362125"/>
    </source>
</evidence>
<dbReference type="InterPro" id="IPR009100">
    <property type="entry name" value="AcylCoA_DH/oxidase_NM_dom_sf"/>
</dbReference>
<dbReference type="InterPro" id="IPR009075">
    <property type="entry name" value="AcylCo_DH/oxidase_C"/>
</dbReference>
<feature type="domain" description="Acyl-CoA dehydrogenase/oxidase C-terminal" evidence="6">
    <location>
        <begin position="229"/>
        <end position="378"/>
    </location>
</feature>
<evidence type="ECO:0000259" key="8">
    <source>
        <dbReference type="Pfam" id="PF02771"/>
    </source>
</evidence>
<evidence type="ECO:0000313" key="10">
    <source>
        <dbReference type="Proteomes" id="UP001139125"/>
    </source>
</evidence>
<evidence type="ECO:0000256" key="2">
    <source>
        <dbReference type="ARBA" id="ARBA00009347"/>
    </source>
</evidence>
<evidence type="ECO:0000256" key="4">
    <source>
        <dbReference type="ARBA" id="ARBA00022827"/>
    </source>
</evidence>
<keyword evidence="5" id="KW-0560">Oxidoreductase</keyword>
<feature type="domain" description="Acyl-CoA dehydrogenase/oxidase N-terminal" evidence="8">
    <location>
        <begin position="34"/>
        <end position="111"/>
    </location>
</feature>
<reference evidence="9" key="1">
    <citation type="submission" date="2022-06" db="EMBL/GenBank/DDBJ databases">
        <title>Gracilimonas sp. CAU 1638 isolated from sea sediment.</title>
        <authorList>
            <person name="Kim W."/>
        </authorList>
    </citation>
    <scope>NUCLEOTIDE SEQUENCE</scope>
    <source>
        <strain evidence="9">CAU 1638</strain>
    </source>
</reference>
<dbReference type="Gene3D" id="1.20.140.10">
    <property type="entry name" value="Butyryl-CoA Dehydrogenase, subunit A, domain 3"/>
    <property type="match status" value="1"/>
</dbReference>
<dbReference type="InterPro" id="IPR046373">
    <property type="entry name" value="Acyl-CoA_Oxase/DH_mid-dom_sf"/>
</dbReference>
<protein>
    <submittedName>
        <fullName evidence="9">Acyl-CoA/acyl-ACP dehydrogenase</fullName>
    </submittedName>
</protein>
<dbReference type="PANTHER" id="PTHR43884:SF12">
    <property type="entry name" value="ISOVALERYL-COA DEHYDROGENASE, MITOCHONDRIAL-RELATED"/>
    <property type="match status" value="1"/>
</dbReference>
<keyword evidence="10" id="KW-1185">Reference proteome</keyword>
<keyword evidence="4 5" id="KW-0274">FAD</keyword>
<dbReference type="GO" id="GO:0003995">
    <property type="term" value="F:acyl-CoA dehydrogenase activity"/>
    <property type="evidence" value="ECO:0007669"/>
    <property type="project" value="TreeGrafter"/>
</dbReference>
<evidence type="ECO:0000256" key="1">
    <source>
        <dbReference type="ARBA" id="ARBA00001974"/>
    </source>
</evidence>
<dbReference type="InterPro" id="IPR037069">
    <property type="entry name" value="AcylCoA_DH/ox_N_sf"/>
</dbReference>
<comment type="cofactor">
    <cofactor evidence="1 5">
        <name>FAD</name>
        <dbReference type="ChEBI" id="CHEBI:57692"/>
    </cofactor>
</comment>
<feature type="domain" description="Acyl-CoA oxidase/dehydrogenase middle" evidence="7">
    <location>
        <begin position="119"/>
        <end position="209"/>
    </location>
</feature>
<comment type="similarity">
    <text evidence="2 5">Belongs to the acyl-CoA dehydrogenase family.</text>
</comment>
<dbReference type="AlphaFoldDB" id="A0A9X2L228"/>
<accession>A0A9X2L228</accession>
<dbReference type="InterPro" id="IPR036250">
    <property type="entry name" value="AcylCo_DH-like_C"/>
</dbReference>
<evidence type="ECO:0000256" key="3">
    <source>
        <dbReference type="ARBA" id="ARBA00022630"/>
    </source>
</evidence>
<organism evidence="9 10">
    <name type="scientific">Gracilimonas sediminicola</name>
    <dbReference type="NCBI Taxonomy" id="2952158"/>
    <lineage>
        <taxon>Bacteria</taxon>
        <taxon>Pseudomonadati</taxon>
        <taxon>Balneolota</taxon>
        <taxon>Balneolia</taxon>
        <taxon>Balneolales</taxon>
        <taxon>Balneolaceae</taxon>
        <taxon>Gracilimonas</taxon>
    </lineage>
</organism>
<dbReference type="PANTHER" id="PTHR43884">
    <property type="entry name" value="ACYL-COA DEHYDROGENASE"/>
    <property type="match status" value="1"/>
</dbReference>
<dbReference type="Pfam" id="PF02771">
    <property type="entry name" value="Acyl-CoA_dh_N"/>
    <property type="match status" value="1"/>
</dbReference>
<dbReference type="CDD" id="cd00567">
    <property type="entry name" value="ACAD"/>
    <property type="match status" value="1"/>
</dbReference>
<dbReference type="SUPFAM" id="SSF56645">
    <property type="entry name" value="Acyl-CoA dehydrogenase NM domain-like"/>
    <property type="match status" value="1"/>
</dbReference>
<dbReference type="RefSeq" id="WP_255133353.1">
    <property type="nucleotide sequence ID" value="NZ_JANDBC010000001.1"/>
</dbReference>
<name>A0A9X2L228_9BACT</name>
<sequence>MDFQKFLKNYKQKLFDIFSQSSEAEENTLVRGIEESTLKEIMDLSPLGAFIPSEYGGYGGHTAEALAMLEASSYESLPLSLMMGINGALFLQPVANYANEEVKKDIFNRVINSNKLGGLMITEPDFGSDALKMQTSYQKIGDDTYKIEGTKHWGGLTGMADYWLITARNMNDKGDLGRDISFFIHDTRNGGIEVEEYYNNLGLYMLPYGKNKIDIKVDESHKLQPKSTGVTMMLDLLHRSRLQFPGMGMGFLRRMMDEAMEHCKERFVGGQSLINYDQVKSRLSEIQAYFTVCSAMCNFTSSNIPLEKNTSRMDLEANAIKALVTDYMQRASQSLLQLKGAMGYRLDSIAGRSVIDSRPFQIFEGSNDILYQQISESVLKMMRKLKNNNLHDFLSEFHLTSRSSEYFKERLNFELDPKMPQRKLVELGRALGRIISMEFTLNLGDQGFNNELIQNAIKTLQDEVNTIMQTYKYGGNADVVEEYKMDSSWFKLSMVNA</sequence>